<name>A0A9N8YLK7_9GLOM</name>
<feature type="non-terminal residue" evidence="1">
    <location>
        <position position="1"/>
    </location>
</feature>
<dbReference type="Proteomes" id="UP000789508">
    <property type="component" value="Unassembled WGS sequence"/>
</dbReference>
<sequence length="43" mass="4943">KLLKERQSVKGEMGKEDAINENESDCVHYWLSILDIPKPKTAK</sequence>
<keyword evidence="2" id="KW-1185">Reference proteome</keyword>
<dbReference type="EMBL" id="CAJVPS010000019">
    <property type="protein sequence ID" value="CAG8441498.1"/>
    <property type="molecule type" value="Genomic_DNA"/>
</dbReference>
<protein>
    <submittedName>
        <fullName evidence="1">8364_t:CDS:1</fullName>
    </submittedName>
</protein>
<organism evidence="1 2">
    <name type="scientific">Ambispora leptoticha</name>
    <dbReference type="NCBI Taxonomy" id="144679"/>
    <lineage>
        <taxon>Eukaryota</taxon>
        <taxon>Fungi</taxon>
        <taxon>Fungi incertae sedis</taxon>
        <taxon>Mucoromycota</taxon>
        <taxon>Glomeromycotina</taxon>
        <taxon>Glomeromycetes</taxon>
        <taxon>Archaeosporales</taxon>
        <taxon>Ambisporaceae</taxon>
        <taxon>Ambispora</taxon>
    </lineage>
</organism>
<evidence type="ECO:0000313" key="1">
    <source>
        <dbReference type="EMBL" id="CAG8441498.1"/>
    </source>
</evidence>
<gene>
    <name evidence="1" type="ORF">ALEPTO_LOCUS349</name>
</gene>
<comment type="caution">
    <text evidence="1">The sequence shown here is derived from an EMBL/GenBank/DDBJ whole genome shotgun (WGS) entry which is preliminary data.</text>
</comment>
<evidence type="ECO:0000313" key="2">
    <source>
        <dbReference type="Proteomes" id="UP000789508"/>
    </source>
</evidence>
<reference evidence="1" key="1">
    <citation type="submission" date="2021-06" db="EMBL/GenBank/DDBJ databases">
        <authorList>
            <person name="Kallberg Y."/>
            <person name="Tangrot J."/>
            <person name="Rosling A."/>
        </authorList>
    </citation>
    <scope>NUCLEOTIDE SEQUENCE</scope>
    <source>
        <strain evidence="1">FL130A</strain>
    </source>
</reference>
<accession>A0A9N8YLK7</accession>
<dbReference type="AlphaFoldDB" id="A0A9N8YLK7"/>
<proteinExistence type="predicted"/>